<dbReference type="InterPro" id="IPR045263">
    <property type="entry name" value="GLUT"/>
</dbReference>
<comment type="catalytic activity">
    <reaction evidence="11">
        <text>D-glucosamine(out) = D-glucosamine(in)</text>
        <dbReference type="Rhea" id="RHEA:78423"/>
        <dbReference type="ChEBI" id="CHEBI:58723"/>
    </reaction>
    <physiologicalReaction direction="left-to-right" evidence="11">
        <dbReference type="Rhea" id="RHEA:78424"/>
    </physiologicalReaction>
</comment>
<evidence type="ECO:0000313" key="17">
    <source>
        <dbReference type="Proteomes" id="UP001209570"/>
    </source>
</evidence>
<evidence type="ECO:0000256" key="13">
    <source>
        <dbReference type="ARBA" id="ARBA00044780"/>
    </source>
</evidence>
<dbReference type="PANTHER" id="PTHR23503">
    <property type="entry name" value="SOLUTE CARRIER FAMILY 2"/>
    <property type="match status" value="1"/>
</dbReference>
<evidence type="ECO:0000256" key="10">
    <source>
        <dbReference type="ARBA" id="ARBA00044662"/>
    </source>
</evidence>
<dbReference type="GO" id="GO:0016020">
    <property type="term" value="C:membrane"/>
    <property type="evidence" value="ECO:0007669"/>
    <property type="project" value="UniProtKB-SubCell"/>
</dbReference>
<evidence type="ECO:0000256" key="3">
    <source>
        <dbReference type="ARBA" id="ARBA00022448"/>
    </source>
</evidence>
<dbReference type="PRINTS" id="PR00171">
    <property type="entry name" value="SUGRTRNSPORT"/>
</dbReference>
<evidence type="ECO:0000259" key="15">
    <source>
        <dbReference type="PROSITE" id="PS50850"/>
    </source>
</evidence>
<evidence type="ECO:0000256" key="14">
    <source>
        <dbReference type="SAM" id="Phobius"/>
    </source>
</evidence>
<dbReference type="InterPro" id="IPR003663">
    <property type="entry name" value="Sugar/inositol_transpt"/>
</dbReference>
<comment type="catalytic activity">
    <reaction evidence="12">
        <text>D-fructose(out) = D-fructose(in)</text>
        <dbReference type="Rhea" id="RHEA:60372"/>
        <dbReference type="ChEBI" id="CHEBI:37721"/>
    </reaction>
    <physiologicalReaction direction="left-to-right" evidence="12">
        <dbReference type="Rhea" id="RHEA:60373"/>
    </physiologicalReaction>
</comment>
<feature type="transmembrane region" description="Helical" evidence="14">
    <location>
        <begin position="43"/>
        <end position="62"/>
    </location>
</feature>
<evidence type="ECO:0000256" key="11">
    <source>
        <dbReference type="ARBA" id="ARBA00044668"/>
    </source>
</evidence>
<evidence type="ECO:0000256" key="6">
    <source>
        <dbReference type="ARBA" id="ARBA00023136"/>
    </source>
</evidence>
<dbReference type="AlphaFoldDB" id="A0AAD5LND8"/>
<comment type="subcellular location">
    <subcellularLocation>
        <location evidence="1">Membrane</location>
        <topology evidence="1">Multi-pass membrane protein</topology>
    </subcellularLocation>
</comment>
<comment type="catalytic activity">
    <reaction evidence="7">
        <text>D-galactose(in) = D-galactose(out)</text>
        <dbReference type="Rhea" id="RHEA:34915"/>
        <dbReference type="ChEBI" id="CHEBI:4139"/>
    </reaction>
    <physiologicalReaction direction="right-to-left" evidence="7">
        <dbReference type="Rhea" id="RHEA:34917"/>
    </physiologicalReaction>
</comment>
<organism evidence="16 17">
    <name type="scientific">Pythium insidiosum</name>
    <name type="common">Pythiosis disease agent</name>
    <dbReference type="NCBI Taxonomy" id="114742"/>
    <lineage>
        <taxon>Eukaryota</taxon>
        <taxon>Sar</taxon>
        <taxon>Stramenopiles</taxon>
        <taxon>Oomycota</taxon>
        <taxon>Peronosporomycetes</taxon>
        <taxon>Pythiales</taxon>
        <taxon>Pythiaceae</taxon>
        <taxon>Pythium</taxon>
    </lineage>
</organism>
<feature type="transmembrane region" description="Helical" evidence="14">
    <location>
        <begin position="185"/>
        <end position="206"/>
    </location>
</feature>
<evidence type="ECO:0000256" key="7">
    <source>
        <dbReference type="ARBA" id="ARBA00044637"/>
    </source>
</evidence>
<feature type="transmembrane region" description="Helical" evidence="14">
    <location>
        <begin position="212"/>
        <end position="231"/>
    </location>
</feature>
<comment type="catalytic activity">
    <reaction evidence="10">
        <text>D-mannose(out) = D-mannose(in)</text>
        <dbReference type="Rhea" id="RHEA:78391"/>
        <dbReference type="ChEBI" id="CHEBI:4208"/>
    </reaction>
    <physiologicalReaction direction="left-to-right" evidence="10">
        <dbReference type="Rhea" id="RHEA:78392"/>
    </physiologicalReaction>
</comment>
<feature type="domain" description="Major facilitator superfamily (MFS) profile" evidence="15">
    <location>
        <begin position="47"/>
        <end position="523"/>
    </location>
</feature>
<keyword evidence="17" id="KW-1185">Reference proteome</keyword>
<feature type="transmembrane region" description="Helical" evidence="14">
    <location>
        <begin position="436"/>
        <end position="458"/>
    </location>
</feature>
<comment type="caution">
    <text evidence="16">The sequence shown here is derived from an EMBL/GenBank/DDBJ whole genome shotgun (WGS) entry which is preliminary data.</text>
</comment>
<dbReference type="Proteomes" id="UP001209570">
    <property type="component" value="Unassembled WGS sequence"/>
</dbReference>
<evidence type="ECO:0000256" key="2">
    <source>
        <dbReference type="ARBA" id="ARBA00011738"/>
    </source>
</evidence>
<dbReference type="PROSITE" id="PS00217">
    <property type="entry name" value="SUGAR_TRANSPORT_2"/>
    <property type="match status" value="1"/>
</dbReference>
<proteinExistence type="predicted"/>
<dbReference type="Pfam" id="PF00083">
    <property type="entry name" value="Sugar_tr"/>
    <property type="match status" value="2"/>
</dbReference>
<accession>A0AAD5LND8</accession>
<dbReference type="InterPro" id="IPR020846">
    <property type="entry name" value="MFS_dom"/>
</dbReference>
<dbReference type="PANTHER" id="PTHR23503:SF8">
    <property type="entry name" value="FACILITATED GLUCOSE TRANSPORTER PROTEIN 1"/>
    <property type="match status" value="1"/>
</dbReference>
<dbReference type="EMBL" id="JAKCXM010000026">
    <property type="protein sequence ID" value="KAJ0406989.1"/>
    <property type="molecule type" value="Genomic_DNA"/>
</dbReference>
<keyword evidence="5 14" id="KW-1133">Transmembrane helix</keyword>
<evidence type="ECO:0000313" key="16">
    <source>
        <dbReference type="EMBL" id="KAJ0406989.1"/>
    </source>
</evidence>
<evidence type="ECO:0000256" key="4">
    <source>
        <dbReference type="ARBA" id="ARBA00022692"/>
    </source>
</evidence>
<dbReference type="PROSITE" id="PS00216">
    <property type="entry name" value="SUGAR_TRANSPORT_1"/>
    <property type="match status" value="1"/>
</dbReference>
<keyword evidence="3" id="KW-0813">Transport</keyword>
<feature type="transmembrane region" description="Helical" evidence="14">
    <location>
        <begin position="499"/>
        <end position="516"/>
    </location>
</feature>
<feature type="transmembrane region" description="Helical" evidence="14">
    <location>
        <begin position="380"/>
        <end position="401"/>
    </location>
</feature>
<feature type="transmembrane region" description="Helical" evidence="14">
    <location>
        <begin position="408"/>
        <end position="430"/>
    </location>
</feature>
<dbReference type="InterPro" id="IPR005828">
    <property type="entry name" value="MFS_sugar_transport-like"/>
</dbReference>
<comment type="catalytic activity">
    <reaction evidence="8">
        <text>D-glucose(out) = D-glucose(in)</text>
        <dbReference type="Rhea" id="RHEA:60376"/>
        <dbReference type="ChEBI" id="CHEBI:4167"/>
    </reaction>
    <physiologicalReaction direction="left-to-right" evidence="8">
        <dbReference type="Rhea" id="RHEA:60377"/>
    </physiologicalReaction>
</comment>
<sequence length="543" mass="57930">MTAAASTSEPFTALRSPVLASSVGPSSSFSPPPSPAAFRPRPVLFSSVVLLVLQAMQFGWSITQLNFSQFHTQRLCDARPVAPGTCLMFPGHTKTEWLYVVNLWLVGGMLGSIVSGRISDRIGRKRTHLGTCVMSIVAGSVQTTAPSLPVFTLGRFLAGVGTGVTSSLINGYINELSPPHLRNALGITFQISRGVGCISCGLMFFLTASPNGWRYISAVPIGLGAIGLLLAPKFMVESPPWLLTRGRREDAEVAIATLFGEERVQQALAWMDAATQAAGRSKSIVAPLSRSTSRHDVHEVSVVVEPSNRQAAVPPVAVQEQDPGKLTVSSPWRALFSSTFRAQTALAVALCSAQQLSGINAVFLYSSTTFKDAGLNDDRIGVLVINIFNLVPTMFAGSLGTRMGNRPLLLWGHVGMILCAVGITAALMLTSAPLSVVFMAAFVGVYAVTLGPLPFVIAPSVFPDALRATGSALCICANWGSCLVIGVGFPYIASALEDYGFVPFIVVIAAFGAYTWRHLPETAGLTGEEIQEIYRQRKREQQR</sequence>
<comment type="catalytic activity">
    <reaction evidence="9">
        <text>D-xylose(out) = D-xylose(in)</text>
        <dbReference type="Rhea" id="RHEA:78427"/>
        <dbReference type="ChEBI" id="CHEBI:53455"/>
    </reaction>
    <physiologicalReaction direction="left-to-right" evidence="9">
        <dbReference type="Rhea" id="RHEA:78428"/>
    </physiologicalReaction>
</comment>
<evidence type="ECO:0000256" key="9">
    <source>
        <dbReference type="ARBA" id="ARBA00044656"/>
    </source>
</evidence>
<dbReference type="InterPro" id="IPR036259">
    <property type="entry name" value="MFS_trans_sf"/>
</dbReference>
<keyword evidence="6 14" id="KW-0472">Membrane</keyword>
<evidence type="ECO:0000256" key="1">
    <source>
        <dbReference type="ARBA" id="ARBA00004141"/>
    </source>
</evidence>
<dbReference type="SUPFAM" id="SSF103473">
    <property type="entry name" value="MFS general substrate transporter"/>
    <property type="match status" value="1"/>
</dbReference>
<reference evidence="16" key="1">
    <citation type="submission" date="2021-12" db="EMBL/GenBank/DDBJ databases">
        <title>Prjna785345.</title>
        <authorList>
            <person name="Rujirawat T."/>
            <person name="Krajaejun T."/>
        </authorList>
    </citation>
    <scope>NUCLEOTIDE SEQUENCE</scope>
    <source>
        <strain evidence="16">Pi057C3</strain>
    </source>
</reference>
<dbReference type="InterPro" id="IPR005829">
    <property type="entry name" value="Sugar_transporter_CS"/>
</dbReference>
<keyword evidence="4 14" id="KW-0812">Transmembrane</keyword>
<feature type="transmembrane region" description="Helical" evidence="14">
    <location>
        <begin position="127"/>
        <end position="145"/>
    </location>
</feature>
<dbReference type="Gene3D" id="1.20.1250.20">
    <property type="entry name" value="MFS general substrate transporter like domains"/>
    <property type="match status" value="1"/>
</dbReference>
<gene>
    <name evidence="16" type="ORF">P43SY_005222</name>
</gene>
<name>A0AAD5LND8_PYTIN</name>
<comment type="subunit">
    <text evidence="2">Homodimer.</text>
</comment>
<protein>
    <recommendedName>
        <fullName evidence="13">Hexose transporter 1</fullName>
    </recommendedName>
</protein>
<dbReference type="PROSITE" id="PS50850">
    <property type="entry name" value="MFS"/>
    <property type="match status" value="1"/>
</dbReference>
<evidence type="ECO:0000256" key="5">
    <source>
        <dbReference type="ARBA" id="ARBA00022989"/>
    </source>
</evidence>
<evidence type="ECO:0000256" key="12">
    <source>
        <dbReference type="ARBA" id="ARBA00044710"/>
    </source>
</evidence>
<feature type="transmembrane region" description="Helical" evidence="14">
    <location>
        <begin position="470"/>
        <end position="493"/>
    </location>
</feature>
<evidence type="ECO:0000256" key="8">
    <source>
        <dbReference type="ARBA" id="ARBA00044648"/>
    </source>
</evidence>
<dbReference type="GO" id="GO:0015149">
    <property type="term" value="F:hexose transmembrane transporter activity"/>
    <property type="evidence" value="ECO:0007669"/>
    <property type="project" value="TreeGrafter"/>
</dbReference>
<feature type="transmembrane region" description="Helical" evidence="14">
    <location>
        <begin position="97"/>
        <end position="115"/>
    </location>
</feature>